<dbReference type="PANTHER" id="PTHR30087:SF1">
    <property type="entry name" value="HYPOTHETICAL CYTOSOLIC PROTEIN"/>
    <property type="match status" value="1"/>
</dbReference>
<dbReference type="EMBL" id="JOJP01000001">
    <property type="protein sequence ID" value="KEI70163.1"/>
    <property type="molecule type" value="Genomic_DNA"/>
</dbReference>
<dbReference type="Pfam" id="PF04463">
    <property type="entry name" value="2-thiour_desulf"/>
    <property type="match status" value="1"/>
</dbReference>
<dbReference type="Proteomes" id="UP000027997">
    <property type="component" value="Unassembled WGS sequence"/>
</dbReference>
<dbReference type="AlphaFoldDB" id="A0A081K7N7"/>
<protein>
    <submittedName>
        <fullName evidence="1">Uncharacterized protein</fullName>
    </submittedName>
</protein>
<dbReference type="PANTHER" id="PTHR30087">
    <property type="entry name" value="INNER MEMBRANE PROTEIN"/>
    <property type="match status" value="1"/>
</dbReference>
<name>A0A081K7N7_9GAMM</name>
<organism evidence="1 2">
    <name type="scientific">Endozoicomonas elysicola</name>
    <dbReference type="NCBI Taxonomy" id="305900"/>
    <lineage>
        <taxon>Bacteria</taxon>
        <taxon>Pseudomonadati</taxon>
        <taxon>Pseudomonadota</taxon>
        <taxon>Gammaproteobacteria</taxon>
        <taxon>Oceanospirillales</taxon>
        <taxon>Endozoicomonadaceae</taxon>
        <taxon>Endozoicomonas</taxon>
    </lineage>
</organism>
<evidence type="ECO:0000313" key="2">
    <source>
        <dbReference type="Proteomes" id="UP000027997"/>
    </source>
</evidence>
<dbReference type="STRING" id="305900.GV64_04860"/>
<gene>
    <name evidence="1" type="ORF">GV64_04860</name>
</gene>
<comment type="caution">
    <text evidence="1">The sequence shown here is derived from an EMBL/GenBank/DDBJ whole genome shotgun (WGS) entry which is preliminary data.</text>
</comment>
<dbReference type="InterPro" id="IPR007553">
    <property type="entry name" value="2-thiour_desulf"/>
</dbReference>
<dbReference type="RefSeq" id="WP_020584087.1">
    <property type="nucleotide sequence ID" value="NZ_JOJP01000001.1"/>
</dbReference>
<reference evidence="1 2" key="1">
    <citation type="submission" date="2014-06" db="EMBL/GenBank/DDBJ databases">
        <title>Whole Genome Sequences of Three Symbiotic Endozoicomonas Bacteria.</title>
        <authorList>
            <person name="Neave M.J."/>
            <person name="Apprill A."/>
            <person name="Voolstra C.R."/>
        </authorList>
    </citation>
    <scope>NUCLEOTIDE SEQUENCE [LARGE SCALE GENOMIC DNA]</scope>
    <source>
        <strain evidence="1 2">DSM 22380</strain>
    </source>
</reference>
<sequence length="164" mass="17395">MSDKKVMVSACLLGEQCRFDGGTCTNQELKEDLEGVELISVCPEEMGGLATPRPRARIVGKDGSADGVDVLNGEADVLTHEGNDVSDAYIRGGMKTLDLAKSSGAGLAILKSNSPSCGCGKVFTEDFQNLREGDGTTTAILKNAGIHVVNDVDYHEALDQYKEK</sequence>
<accession>A0A081K7N7</accession>
<keyword evidence="2" id="KW-1185">Reference proteome</keyword>
<evidence type="ECO:0000313" key="1">
    <source>
        <dbReference type="EMBL" id="KEI70163.1"/>
    </source>
</evidence>
<proteinExistence type="predicted"/>
<dbReference type="eggNOG" id="COG1683">
    <property type="taxonomic scope" value="Bacteria"/>
</dbReference>